<dbReference type="InterPro" id="IPR036509">
    <property type="entry name" value="Met_Sox_Rdtase_MsrA_sf"/>
</dbReference>
<name>A0ABW7N1Q2_9FLAO</name>
<dbReference type="Proteomes" id="UP001610100">
    <property type="component" value="Unassembled WGS sequence"/>
</dbReference>
<dbReference type="RefSeq" id="WP_344742239.1">
    <property type="nucleotide sequence ID" value="NZ_BAABAY010000007.1"/>
</dbReference>
<keyword evidence="7" id="KW-1185">Reference proteome</keyword>
<dbReference type="PANTHER" id="PTHR43774">
    <property type="entry name" value="PEPTIDE METHIONINE SULFOXIDE REDUCTASE"/>
    <property type="match status" value="1"/>
</dbReference>
<dbReference type="PANTHER" id="PTHR43774:SF1">
    <property type="entry name" value="PEPTIDE METHIONINE SULFOXIDE REDUCTASE MSRA 2"/>
    <property type="match status" value="1"/>
</dbReference>
<feature type="active site" evidence="4">
    <location>
        <position position="14"/>
    </location>
</feature>
<evidence type="ECO:0000313" key="6">
    <source>
        <dbReference type="EMBL" id="MFH6773020.1"/>
    </source>
</evidence>
<comment type="function">
    <text evidence="4">Has an important function as a repair enzyme for proteins that have been inactivated by oxidation. Catalyzes the reversible oxidation-reduction of methionine sulfoxide in proteins to methionine.</text>
</comment>
<comment type="caution">
    <text evidence="6">The sequence shown here is derived from an EMBL/GenBank/DDBJ whole genome shotgun (WGS) entry which is preliminary data.</text>
</comment>
<dbReference type="InterPro" id="IPR002569">
    <property type="entry name" value="Met_Sox_Rdtase_MsrA_dom"/>
</dbReference>
<dbReference type="Gene3D" id="3.30.1060.10">
    <property type="entry name" value="Peptide methionine sulphoxide reductase MsrA"/>
    <property type="match status" value="1"/>
</dbReference>
<reference evidence="6 7" key="1">
    <citation type="submission" date="2024-02" db="EMBL/GenBank/DDBJ databases">
        <title>A Gaetbulibacter species isolated from tidal flats and genomic insights of their niches.</title>
        <authorList>
            <person name="Ye Y."/>
        </authorList>
    </citation>
    <scope>NUCLEOTIDE SEQUENCE [LARGE SCALE GENOMIC DNA]</scope>
    <source>
        <strain evidence="6 7">KYW382</strain>
    </source>
</reference>
<evidence type="ECO:0000256" key="3">
    <source>
        <dbReference type="ARBA" id="ARBA00048782"/>
    </source>
</evidence>
<dbReference type="NCBIfam" id="TIGR00401">
    <property type="entry name" value="msrA"/>
    <property type="match status" value="1"/>
</dbReference>
<evidence type="ECO:0000313" key="7">
    <source>
        <dbReference type="Proteomes" id="UP001610100"/>
    </source>
</evidence>
<keyword evidence="1 4" id="KW-0560">Oxidoreductase</keyword>
<dbReference type="EMBL" id="JBAWKB010000006">
    <property type="protein sequence ID" value="MFH6773020.1"/>
    <property type="molecule type" value="Genomic_DNA"/>
</dbReference>
<evidence type="ECO:0000256" key="1">
    <source>
        <dbReference type="ARBA" id="ARBA00023002"/>
    </source>
</evidence>
<dbReference type="SUPFAM" id="SSF55068">
    <property type="entry name" value="Peptide methionine sulfoxide reductase"/>
    <property type="match status" value="1"/>
</dbReference>
<dbReference type="EC" id="1.8.4.11" evidence="4"/>
<comment type="similarity">
    <text evidence="4">Belongs to the MsrA Met sulfoxide reductase family.</text>
</comment>
<evidence type="ECO:0000256" key="4">
    <source>
        <dbReference type="HAMAP-Rule" id="MF_01401"/>
    </source>
</evidence>
<evidence type="ECO:0000256" key="2">
    <source>
        <dbReference type="ARBA" id="ARBA00047806"/>
    </source>
</evidence>
<gene>
    <name evidence="4 6" type="primary">msrA</name>
    <name evidence="6" type="ORF">V8G58_13835</name>
</gene>
<dbReference type="HAMAP" id="MF_01401">
    <property type="entry name" value="MsrA"/>
    <property type="match status" value="1"/>
</dbReference>
<evidence type="ECO:0000259" key="5">
    <source>
        <dbReference type="Pfam" id="PF01625"/>
    </source>
</evidence>
<accession>A0ABW7N1Q2</accession>
<feature type="domain" description="Peptide methionine sulphoxide reductase MsrA" evidence="5">
    <location>
        <begin position="8"/>
        <end position="160"/>
    </location>
</feature>
<proteinExistence type="inferred from homology"/>
<dbReference type="Pfam" id="PF01625">
    <property type="entry name" value="PMSR"/>
    <property type="match status" value="1"/>
</dbReference>
<organism evidence="6 7">
    <name type="scientific">Gaetbulibacter aestuarii</name>
    <dbReference type="NCBI Taxonomy" id="1502358"/>
    <lineage>
        <taxon>Bacteria</taxon>
        <taxon>Pseudomonadati</taxon>
        <taxon>Bacteroidota</taxon>
        <taxon>Flavobacteriia</taxon>
        <taxon>Flavobacteriales</taxon>
        <taxon>Flavobacteriaceae</taxon>
        <taxon>Gaetbulibacter</taxon>
    </lineage>
</organism>
<protein>
    <recommendedName>
        <fullName evidence="4">Peptide methionine sulfoxide reductase MsrA</fullName>
        <shortName evidence="4">Protein-methionine-S-oxide reductase</shortName>
        <ecNumber evidence="4">1.8.4.11</ecNumber>
    </recommendedName>
    <alternativeName>
        <fullName evidence="4">Peptide-methionine (S)-S-oxide reductase</fullName>
        <shortName evidence="4">Peptide Met(O) reductase</shortName>
    </alternativeName>
</protein>
<comment type="catalytic activity">
    <reaction evidence="2 4">
        <text>L-methionyl-[protein] + [thioredoxin]-disulfide + H2O = L-methionyl-(S)-S-oxide-[protein] + [thioredoxin]-dithiol</text>
        <dbReference type="Rhea" id="RHEA:14217"/>
        <dbReference type="Rhea" id="RHEA-COMP:10698"/>
        <dbReference type="Rhea" id="RHEA-COMP:10700"/>
        <dbReference type="Rhea" id="RHEA-COMP:12313"/>
        <dbReference type="Rhea" id="RHEA-COMP:12315"/>
        <dbReference type="ChEBI" id="CHEBI:15377"/>
        <dbReference type="ChEBI" id="CHEBI:16044"/>
        <dbReference type="ChEBI" id="CHEBI:29950"/>
        <dbReference type="ChEBI" id="CHEBI:44120"/>
        <dbReference type="ChEBI" id="CHEBI:50058"/>
        <dbReference type="EC" id="1.8.4.11"/>
    </reaction>
</comment>
<dbReference type="GO" id="GO:0008113">
    <property type="term" value="F:peptide-methionine (S)-S-oxide reductase activity"/>
    <property type="evidence" value="ECO:0007669"/>
    <property type="project" value="UniProtKB-EC"/>
</dbReference>
<comment type="catalytic activity">
    <reaction evidence="3 4">
        <text>[thioredoxin]-disulfide + L-methionine + H2O = L-methionine (S)-S-oxide + [thioredoxin]-dithiol</text>
        <dbReference type="Rhea" id="RHEA:19993"/>
        <dbReference type="Rhea" id="RHEA-COMP:10698"/>
        <dbReference type="Rhea" id="RHEA-COMP:10700"/>
        <dbReference type="ChEBI" id="CHEBI:15377"/>
        <dbReference type="ChEBI" id="CHEBI:29950"/>
        <dbReference type="ChEBI" id="CHEBI:50058"/>
        <dbReference type="ChEBI" id="CHEBI:57844"/>
        <dbReference type="ChEBI" id="CHEBI:58772"/>
        <dbReference type="EC" id="1.8.4.11"/>
    </reaction>
</comment>
<sequence length="180" mass="20759">MDKTWDVATFAGGCFWCTEAVFERLEGVEKVVSGYTGGQIKNPAYREICTGRTGHAEAVQIVYDPDKIYYTELLEIFFATHDPTTLNRQGNDVGTQYRSAIFYSDEHQKGAAEKFISFLEEEKEFDAPVVTEIVPLKVFYKAEDVHQNYYDNNQSQPYCQFIINPKIKKLKTYYADKLKE</sequence>